<protein>
    <submittedName>
        <fullName evidence="1">Uncharacterized protein</fullName>
    </submittedName>
</protein>
<dbReference type="Proteomes" id="UP000617340">
    <property type="component" value="Unassembled WGS sequence"/>
</dbReference>
<comment type="caution">
    <text evidence="1">The sequence shown here is derived from an EMBL/GenBank/DDBJ whole genome shotgun (WGS) entry which is preliminary data.</text>
</comment>
<keyword evidence="2" id="KW-1185">Reference proteome</keyword>
<proteinExistence type="predicted"/>
<dbReference type="AlphaFoldDB" id="A0A834J7H6"/>
<sequence length="99" mass="10888">MVGHVSLPSYETLAIPKESLAKPPAWNLLKVEASILRRTLLQVLNQCPANSAHGSHGKYLRGPLRNISLVLVKGNKPCTVDLSGFYDEIQLLFTNLFSS</sequence>
<organism evidence="1 2">
    <name type="scientific">Vespula germanica</name>
    <name type="common">German yellow jacket</name>
    <name type="synonym">Paravespula germanica</name>
    <dbReference type="NCBI Taxonomy" id="30212"/>
    <lineage>
        <taxon>Eukaryota</taxon>
        <taxon>Metazoa</taxon>
        <taxon>Ecdysozoa</taxon>
        <taxon>Arthropoda</taxon>
        <taxon>Hexapoda</taxon>
        <taxon>Insecta</taxon>
        <taxon>Pterygota</taxon>
        <taxon>Neoptera</taxon>
        <taxon>Endopterygota</taxon>
        <taxon>Hymenoptera</taxon>
        <taxon>Apocrita</taxon>
        <taxon>Aculeata</taxon>
        <taxon>Vespoidea</taxon>
        <taxon>Vespidae</taxon>
        <taxon>Vespinae</taxon>
        <taxon>Vespula</taxon>
    </lineage>
</organism>
<name>A0A834J7H6_VESGE</name>
<accession>A0A834J7H6</accession>
<evidence type="ECO:0000313" key="2">
    <source>
        <dbReference type="Proteomes" id="UP000617340"/>
    </source>
</evidence>
<dbReference type="EMBL" id="JACSDZ010000021">
    <property type="protein sequence ID" value="KAF7381854.1"/>
    <property type="molecule type" value="Genomic_DNA"/>
</dbReference>
<evidence type="ECO:0000313" key="1">
    <source>
        <dbReference type="EMBL" id="KAF7381854.1"/>
    </source>
</evidence>
<reference evidence="1" key="1">
    <citation type="journal article" date="2020" name="G3 (Bethesda)">
        <title>High-Quality Assemblies for Three Invasive Social Wasps from the &lt;i&gt;Vespula&lt;/i&gt; Genus.</title>
        <authorList>
            <person name="Harrop T.W.R."/>
            <person name="Guhlin J."/>
            <person name="McLaughlin G.M."/>
            <person name="Permina E."/>
            <person name="Stockwell P."/>
            <person name="Gilligan J."/>
            <person name="Le Lec M.F."/>
            <person name="Gruber M.A.M."/>
            <person name="Quinn O."/>
            <person name="Lovegrove M."/>
            <person name="Duncan E.J."/>
            <person name="Remnant E.J."/>
            <person name="Van Eeckhoven J."/>
            <person name="Graham B."/>
            <person name="Knapp R.A."/>
            <person name="Langford K.W."/>
            <person name="Kronenberg Z."/>
            <person name="Press M.O."/>
            <person name="Eacker S.M."/>
            <person name="Wilson-Rankin E.E."/>
            <person name="Purcell J."/>
            <person name="Lester P.J."/>
            <person name="Dearden P.K."/>
        </authorList>
    </citation>
    <scope>NUCLEOTIDE SEQUENCE</scope>
    <source>
        <strain evidence="1">Linc-1</strain>
    </source>
</reference>
<gene>
    <name evidence="1" type="ORF">HZH68_015727</name>
</gene>